<protein>
    <submittedName>
        <fullName evidence="1">Uncharacterized protein</fullName>
    </submittedName>
</protein>
<reference evidence="1" key="2">
    <citation type="journal article" date="2015" name="Fish Shellfish Immunol.">
        <title>Early steps in the European eel (Anguilla anguilla)-Vibrio vulnificus interaction in the gills: Role of the RtxA13 toxin.</title>
        <authorList>
            <person name="Callol A."/>
            <person name="Pajuelo D."/>
            <person name="Ebbesson L."/>
            <person name="Teles M."/>
            <person name="MacKenzie S."/>
            <person name="Amaro C."/>
        </authorList>
    </citation>
    <scope>NUCLEOTIDE SEQUENCE</scope>
</reference>
<name>A0A0E9RIG5_ANGAN</name>
<proteinExistence type="predicted"/>
<accession>A0A0E9RIG5</accession>
<dbReference type="AlphaFoldDB" id="A0A0E9RIG5"/>
<organism evidence="1">
    <name type="scientific">Anguilla anguilla</name>
    <name type="common">European freshwater eel</name>
    <name type="synonym">Muraena anguilla</name>
    <dbReference type="NCBI Taxonomy" id="7936"/>
    <lineage>
        <taxon>Eukaryota</taxon>
        <taxon>Metazoa</taxon>
        <taxon>Chordata</taxon>
        <taxon>Craniata</taxon>
        <taxon>Vertebrata</taxon>
        <taxon>Euteleostomi</taxon>
        <taxon>Actinopterygii</taxon>
        <taxon>Neopterygii</taxon>
        <taxon>Teleostei</taxon>
        <taxon>Anguilliformes</taxon>
        <taxon>Anguillidae</taxon>
        <taxon>Anguilla</taxon>
    </lineage>
</organism>
<evidence type="ECO:0000313" key="1">
    <source>
        <dbReference type="EMBL" id="JAH28133.1"/>
    </source>
</evidence>
<sequence>MELMRSVCHNSPISFNPHSSYCALLRKHNIFSTFHVHIFFCFC</sequence>
<dbReference type="EMBL" id="GBXM01080444">
    <property type="protein sequence ID" value="JAH28133.1"/>
    <property type="molecule type" value="Transcribed_RNA"/>
</dbReference>
<reference evidence="1" key="1">
    <citation type="submission" date="2014-11" db="EMBL/GenBank/DDBJ databases">
        <authorList>
            <person name="Amaro Gonzalez C."/>
        </authorList>
    </citation>
    <scope>NUCLEOTIDE SEQUENCE</scope>
</reference>